<feature type="domain" description="Methyl-accepting transducer" evidence="3">
    <location>
        <begin position="90"/>
        <end position="326"/>
    </location>
</feature>
<evidence type="ECO:0000313" key="4">
    <source>
        <dbReference type="EMBL" id="ADY54492.1"/>
    </source>
</evidence>
<sequence length="506" mass="56979">MIILYLSAIIFIIFILGIWLKKQIKLLNCLLQELVKGNYTYELKIEKNNFVFKRSLPLIDELKAKLLSHSFEVQVASTQIDAVSRQLSTNLTECNSFAQQLYAQADYTVQNNENSQEKLHMVLNSVKTLIQRLENVKETSAEMLTTSNESEQVIVDGLQGVMEIVQIINRVNQSSLVLISNINEFKKTFQDISNILQAVDEIANQTNLLSLNAAIESARAGEHGRGFSVVAEEIRKLSDHSKTAVSQITGLISKMDMDVRDVTNTMDANRNDVNTGVTLSEEIEKSLHQIQESYSKVHRLIQSVINITDEEYKNASTIGKNVDEVESTVEQVNLGFKGIYDAIQKQSESINEINLLSNNLLESQDGLSKLVESSQYSLELDREGFKENGATIIKMIKEEILDQTQIQMEQPIVKNILDNFLGKHVNLEAIWINDEQGKFLYSNPPAKIANAKIREWFQKSIRGEEFISDIYVSAITKNPCLTVSLPVKNQTGEYIGVIGADLGLQR</sequence>
<dbReference type="PANTHER" id="PTHR32089">
    <property type="entry name" value="METHYL-ACCEPTING CHEMOTAXIS PROTEIN MCPB"/>
    <property type="match status" value="1"/>
</dbReference>
<dbReference type="Gene3D" id="3.30.450.20">
    <property type="entry name" value="PAS domain"/>
    <property type="match status" value="1"/>
</dbReference>
<protein>
    <submittedName>
        <fullName evidence="4">Methyl-accepting chemotaxis sensory transducer with Cache sensor</fullName>
    </submittedName>
</protein>
<accession>F0SVL6</accession>
<evidence type="ECO:0000256" key="2">
    <source>
        <dbReference type="PROSITE-ProRule" id="PRU00284"/>
    </source>
</evidence>
<dbReference type="SUPFAM" id="SSF58104">
    <property type="entry name" value="Methyl-accepting chemotaxis protein (MCP) signaling domain"/>
    <property type="match status" value="1"/>
</dbReference>
<dbReference type="AlphaFoldDB" id="F0SVL6"/>
<dbReference type="PROSITE" id="PS50111">
    <property type="entry name" value="CHEMOTAXIS_TRANSDUC_2"/>
    <property type="match status" value="1"/>
</dbReference>
<keyword evidence="1 2" id="KW-0807">Transducer</keyword>
<reference evidence="4 5" key="1">
    <citation type="journal article" date="2011" name="Stand. Genomic Sci.">
        <title>Complete genome sequence of Syntrophobotulus glycolicus type strain (FlGlyR).</title>
        <authorList>
            <person name="Han C."/>
            <person name="Mwirichia R."/>
            <person name="Chertkov O."/>
            <person name="Held B."/>
            <person name="Lapidus A."/>
            <person name="Nolan M."/>
            <person name="Lucas S."/>
            <person name="Hammon N."/>
            <person name="Deshpande S."/>
            <person name="Cheng J.F."/>
            <person name="Tapia R."/>
            <person name="Goodwin L."/>
            <person name="Pitluck S."/>
            <person name="Huntemann M."/>
            <person name="Liolios K."/>
            <person name="Ivanova N."/>
            <person name="Pagani I."/>
            <person name="Mavromatis K."/>
            <person name="Ovchinikova G."/>
            <person name="Pati A."/>
            <person name="Chen A."/>
            <person name="Palaniappan K."/>
            <person name="Land M."/>
            <person name="Hauser L."/>
            <person name="Brambilla E.M."/>
            <person name="Rohde M."/>
            <person name="Spring S."/>
            <person name="Sikorski J."/>
            <person name="Goker M."/>
            <person name="Woyke T."/>
            <person name="Bristow J."/>
            <person name="Eisen J.A."/>
            <person name="Markowitz V."/>
            <person name="Hugenholtz P."/>
            <person name="Kyrpides N.C."/>
            <person name="Klenk H.P."/>
            <person name="Detter J.C."/>
        </authorList>
    </citation>
    <scope>NUCLEOTIDE SEQUENCE [LARGE SCALE GENOMIC DNA]</scope>
    <source>
        <strain evidence="5">DSM 8271 / FlGlyR</strain>
    </source>
</reference>
<proteinExistence type="predicted"/>
<reference evidence="5" key="2">
    <citation type="submission" date="2011-02" db="EMBL/GenBank/DDBJ databases">
        <title>The complete genome of Syntrophobotulus glycolicus DSM 8271.</title>
        <authorList>
            <person name="Lucas S."/>
            <person name="Copeland A."/>
            <person name="Lapidus A."/>
            <person name="Bruce D."/>
            <person name="Goodwin L."/>
            <person name="Pitluck S."/>
            <person name="Kyrpides N."/>
            <person name="Mavromatis K."/>
            <person name="Pagani I."/>
            <person name="Ivanova N."/>
            <person name="Mikhailova N."/>
            <person name="Chertkov O."/>
            <person name="Held B."/>
            <person name="Detter J.C."/>
            <person name="Tapia R."/>
            <person name="Han C."/>
            <person name="Land M."/>
            <person name="Hauser L."/>
            <person name="Markowitz V."/>
            <person name="Cheng J.-F."/>
            <person name="Hugenholtz P."/>
            <person name="Woyke T."/>
            <person name="Wu D."/>
            <person name="Spring S."/>
            <person name="Schroeder M."/>
            <person name="Brambilla E."/>
            <person name="Klenk H.-P."/>
            <person name="Eisen J.A."/>
        </authorList>
    </citation>
    <scope>NUCLEOTIDE SEQUENCE [LARGE SCALE GENOMIC DNA]</scope>
    <source>
        <strain evidence="5">DSM 8271 / FlGlyR</strain>
    </source>
</reference>
<evidence type="ECO:0000256" key="1">
    <source>
        <dbReference type="ARBA" id="ARBA00023224"/>
    </source>
</evidence>
<dbReference type="SUPFAM" id="SSF103190">
    <property type="entry name" value="Sensory domain-like"/>
    <property type="match status" value="1"/>
</dbReference>
<keyword evidence="5" id="KW-1185">Reference proteome</keyword>
<dbReference type="Gene3D" id="1.10.287.950">
    <property type="entry name" value="Methyl-accepting chemotaxis protein"/>
    <property type="match status" value="1"/>
</dbReference>
<dbReference type="STRING" id="645991.Sgly_0121"/>
<dbReference type="KEGG" id="sgy:Sgly_0121"/>
<dbReference type="eggNOG" id="COG0840">
    <property type="taxonomic scope" value="Bacteria"/>
</dbReference>
<organism evidence="4 5">
    <name type="scientific">Syntrophobotulus glycolicus (strain DSM 8271 / FlGlyR)</name>
    <dbReference type="NCBI Taxonomy" id="645991"/>
    <lineage>
        <taxon>Bacteria</taxon>
        <taxon>Bacillati</taxon>
        <taxon>Bacillota</taxon>
        <taxon>Clostridia</taxon>
        <taxon>Eubacteriales</taxon>
        <taxon>Desulfitobacteriaceae</taxon>
        <taxon>Syntrophobotulus</taxon>
    </lineage>
</organism>
<dbReference type="PANTHER" id="PTHR32089:SF112">
    <property type="entry name" value="LYSOZYME-LIKE PROTEIN-RELATED"/>
    <property type="match status" value="1"/>
</dbReference>
<dbReference type="InterPro" id="IPR004089">
    <property type="entry name" value="MCPsignal_dom"/>
</dbReference>
<gene>
    <name evidence="4" type="ordered locus">Sgly_0121</name>
</gene>
<dbReference type="SMART" id="SM00283">
    <property type="entry name" value="MA"/>
    <property type="match status" value="1"/>
</dbReference>
<dbReference type="OrthoDB" id="9816519at2"/>
<dbReference type="GO" id="GO:0016020">
    <property type="term" value="C:membrane"/>
    <property type="evidence" value="ECO:0007669"/>
    <property type="project" value="InterPro"/>
</dbReference>
<dbReference type="HOGENOM" id="CLU_000445_107_18_9"/>
<dbReference type="EMBL" id="CP002547">
    <property type="protein sequence ID" value="ADY54492.1"/>
    <property type="molecule type" value="Genomic_DNA"/>
</dbReference>
<dbReference type="RefSeq" id="WP_013623363.1">
    <property type="nucleotide sequence ID" value="NC_015172.1"/>
</dbReference>
<evidence type="ECO:0000259" key="3">
    <source>
        <dbReference type="PROSITE" id="PS50111"/>
    </source>
</evidence>
<evidence type="ECO:0000313" key="5">
    <source>
        <dbReference type="Proteomes" id="UP000007488"/>
    </source>
</evidence>
<dbReference type="GO" id="GO:0007165">
    <property type="term" value="P:signal transduction"/>
    <property type="evidence" value="ECO:0007669"/>
    <property type="project" value="UniProtKB-KW"/>
</dbReference>
<dbReference type="InterPro" id="IPR029151">
    <property type="entry name" value="Sensor-like_sf"/>
</dbReference>
<name>F0SVL6_SYNGF</name>
<dbReference type="CDD" id="cd18773">
    <property type="entry name" value="PDC1_HK_sensor"/>
    <property type="match status" value="1"/>
</dbReference>
<dbReference type="Pfam" id="PF00015">
    <property type="entry name" value="MCPsignal"/>
    <property type="match status" value="1"/>
</dbReference>
<dbReference type="Proteomes" id="UP000007488">
    <property type="component" value="Chromosome"/>
</dbReference>